<dbReference type="PANTHER" id="PTHR11254:SF363">
    <property type="entry name" value="E3 UBIQUITIN-PROTEIN LIGASE HACE1"/>
    <property type="match status" value="1"/>
</dbReference>
<keyword evidence="11" id="KW-0472">Membrane</keyword>
<protein>
    <recommendedName>
        <fullName evidence="5">HECT-type E3 ubiquitin transferase</fullName>
        <ecNumber evidence="5">2.3.2.26</ecNumber>
    </recommendedName>
</protein>
<sequence length="138" mass="15691">MRSKFTAVKKSPVVAGSAYWLQLTQKRVCWSEILSEPFKDQCDWFYEHLHAGQPDSDMVDRPVNENDILVIHRGIPVNYPDVASVDPEYAKNLQWTLDNDISDLGLKLTFSVETDVFGTMEELDINPGLSKSVTMARK</sequence>
<evidence type="ECO:0000313" key="13">
    <source>
        <dbReference type="EMBL" id="RXN02030.1"/>
    </source>
</evidence>
<evidence type="ECO:0000256" key="5">
    <source>
        <dbReference type="ARBA" id="ARBA00012485"/>
    </source>
</evidence>
<evidence type="ECO:0000256" key="1">
    <source>
        <dbReference type="ARBA" id="ARBA00000885"/>
    </source>
</evidence>
<dbReference type="SUPFAM" id="SSF56204">
    <property type="entry name" value="Hect, E3 ligase catalytic domain"/>
    <property type="match status" value="1"/>
</dbReference>
<dbReference type="InterPro" id="IPR035983">
    <property type="entry name" value="Hect_E3_ubiquitin_ligase"/>
</dbReference>
<dbReference type="InterPro" id="IPR050409">
    <property type="entry name" value="E3_ubiq-protein_ligase"/>
</dbReference>
<dbReference type="GO" id="GO:0000139">
    <property type="term" value="C:Golgi membrane"/>
    <property type="evidence" value="ECO:0007669"/>
    <property type="project" value="TreeGrafter"/>
</dbReference>
<dbReference type="Pfam" id="PF00632">
    <property type="entry name" value="HECT"/>
    <property type="match status" value="1"/>
</dbReference>
<dbReference type="InterPro" id="IPR000569">
    <property type="entry name" value="HECT_dom"/>
</dbReference>
<evidence type="ECO:0000256" key="10">
    <source>
        <dbReference type="ARBA" id="ARBA00023043"/>
    </source>
</evidence>
<dbReference type="PANTHER" id="PTHR11254">
    <property type="entry name" value="HECT DOMAIN UBIQUITIN-PROTEIN LIGASE"/>
    <property type="match status" value="1"/>
</dbReference>
<evidence type="ECO:0000259" key="12">
    <source>
        <dbReference type="Pfam" id="PF00632"/>
    </source>
</evidence>
<gene>
    <name evidence="13" type="ORF">EOD39_2889</name>
</gene>
<comment type="caution">
    <text evidence="13">The sequence shown here is derived from an EMBL/GenBank/DDBJ whole genome shotgun (WGS) entry which is preliminary data.</text>
</comment>
<dbReference type="AlphaFoldDB" id="A0A662YZZ7"/>
<comment type="catalytic activity">
    <reaction evidence="1">
        <text>S-ubiquitinyl-[E2 ubiquitin-conjugating enzyme]-L-cysteine + [acceptor protein]-L-lysine = [E2 ubiquitin-conjugating enzyme]-L-cysteine + N(6)-ubiquitinyl-[acceptor protein]-L-lysine.</text>
        <dbReference type="EC" id="2.3.2.26"/>
    </reaction>
</comment>
<dbReference type="GO" id="GO:0005634">
    <property type="term" value="C:nucleus"/>
    <property type="evidence" value="ECO:0007669"/>
    <property type="project" value="TreeGrafter"/>
</dbReference>
<proteinExistence type="predicted"/>
<evidence type="ECO:0000256" key="7">
    <source>
        <dbReference type="ARBA" id="ARBA00022679"/>
    </source>
</evidence>
<dbReference type="EC" id="2.3.2.26" evidence="5"/>
<evidence type="ECO:0000256" key="9">
    <source>
        <dbReference type="ARBA" id="ARBA00022786"/>
    </source>
</evidence>
<evidence type="ECO:0000256" key="4">
    <source>
        <dbReference type="ARBA" id="ARBA00004906"/>
    </source>
</evidence>
<keyword evidence="10" id="KW-0040">ANK repeat</keyword>
<dbReference type="Gene3D" id="3.30.2160.10">
    <property type="entry name" value="Hect, E3 ligase catalytic domain"/>
    <property type="match status" value="1"/>
</dbReference>
<dbReference type="GO" id="GO:0061630">
    <property type="term" value="F:ubiquitin protein ligase activity"/>
    <property type="evidence" value="ECO:0007669"/>
    <property type="project" value="UniProtKB-EC"/>
</dbReference>
<evidence type="ECO:0000256" key="2">
    <source>
        <dbReference type="ARBA" id="ARBA00004308"/>
    </source>
</evidence>
<evidence type="ECO:0000256" key="3">
    <source>
        <dbReference type="ARBA" id="ARBA00004496"/>
    </source>
</evidence>
<dbReference type="Proteomes" id="UP000289886">
    <property type="component" value="Unassembled WGS sequence"/>
</dbReference>
<dbReference type="GO" id="GO:0007030">
    <property type="term" value="P:Golgi organization"/>
    <property type="evidence" value="ECO:0007669"/>
    <property type="project" value="TreeGrafter"/>
</dbReference>
<evidence type="ECO:0000256" key="6">
    <source>
        <dbReference type="ARBA" id="ARBA00022490"/>
    </source>
</evidence>
<dbReference type="GO" id="GO:0006511">
    <property type="term" value="P:ubiquitin-dependent protein catabolic process"/>
    <property type="evidence" value="ECO:0007669"/>
    <property type="project" value="TreeGrafter"/>
</dbReference>
<keyword evidence="7" id="KW-0808">Transferase</keyword>
<dbReference type="GO" id="GO:0061025">
    <property type="term" value="P:membrane fusion"/>
    <property type="evidence" value="ECO:0007669"/>
    <property type="project" value="TreeGrafter"/>
</dbReference>
<organism evidence="13 14">
    <name type="scientific">Acipenser ruthenus</name>
    <name type="common">Sterlet sturgeon</name>
    <dbReference type="NCBI Taxonomy" id="7906"/>
    <lineage>
        <taxon>Eukaryota</taxon>
        <taxon>Metazoa</taxon>
        <taxon>Chordata</taxon>
        <taxon>Craniata</taxon>
        <taxon>Vertebrata</taxon>
        <taxon>Euteleostomi</taxon>
        <taxon>Actinopterygii</taxon>
        <taxon>Chondrostei</taxon>
        <taxon>Acipenseriformes</taxon>
        <taxon>Acipenseridae</taxon>
        <taxon>Acipenser</taxon>
    </lineage>
</organism>
<keyword evidence="9" id="KW-0833">Ubl conjugation pathway</keyword>
<evidence type="ECO:0000256" key="8">
    <source>
        <dbReference type="ARBA" id="ARBA00022737"/>
    </source>
</evidence>
<reference evidence="13 14" key="1">
    <citation type="submission" date="2019-01" db="EMBL/GenBank/DDBJ databases">
        <title>Draft Genome and Complete Hox-Cluster Characterization of the Sterlet Sturgeon (Acipenser ruthenus).</title>
        <authorList>
            <person name="Wei Q."/>
        </authorList>
    </citation>
    <scope>NUCLEOTIDE SEQUENCE [LARGE SCALE GENOMIC DNA]</scope>
    <source>
        <strain evidence="13">WHYD16114868_AA</strain>
        <tissue evidence="13">Blood</tissue>
    </source>
</reference>
<name>A0A662YZZ7_ACIRT</name>
<feature type="domain" description="HECT" evidence="12">
    <location>
        <begin position="76"/>
        <end position="134"/>
    </location>
</feature>
<keyword evidence="14" id="KW-1185">Reference proteome</keyword>
<accession>A0A662YZZ7</accession>
<dbReference type="GO" id="GO:0000209">
    <property type="term" value="P:protein polyubiquitination"/>
    <property type="evidence" value="ECO:0007669"/>
    <property type="project" value="TreeGrafter"/>
</dbReference>
<comment type="pathway">
    <text evidence="4">Protein modification; protein ubiquitination.</text>
</comment>
<keyword evidence="6" id="KW-0963">Cytoplasm</keyword>
<evidence type="ECO:0000256" key="11">
    <source>
        <dbReference type="ARBA" id="ARBA00023136"/>
    </source>
</evidence>
<keyword evidence="8" id="KW-0677">Repeat</keyword>
<comment type="subcellular location">
    <subcellularLocation>
        <location evidence="3">Cytoplasm</location>
    </subcellularLocation>
    <subcellularLocation>
        <location evidence="2">Endomembrane system</location>
    </subcellularLocation>
</comment>
<evidence type="ECO:0000313" key="14">
    <source>
        <dbReference type="Proteomes" id="UP000289886"/>
    </source>
</evidence>
<dbReference type="EMBL" id="SCEB01000005">
    <property type="protein sequence ID" value="RXN02030.1"/>
    <property type="molecule type" value="Genomic_DNA"/>
</dbReference>